<protein>
    <submittedName>
        <fullName evidence="9">Pili assembly chaperone</fullName>
    </submittedName>
</protein>
<dbReference type="InterPro" id="IPR036316">
    <property type="entry name" value="Pili_assmbl_chap_C_dom_sf"/>
</dbReference>
<dbReference type="Gene3D" id="2.60.40.10">
    <property type="entry name" value="Immunoglobulins"/>
    <property type="match status" value="2"/>
</dbReference>
<dbReference type="EMBL" id="JZSH01000085">
    <property type="protein sequence ID" value="KJF77979.1"/>
    <property type="molecule type" value="Genomic_DNA"/>
</dbReference>
<dbReference type="AlphaFoldDB" id="A0A0D8L891"/>
<evidence type="ECO:0000256" key="5">
    <source>
        <dbReference type="ARBA" id="ARBA00023186"/>
    </source>
</evidence>
<evidence type="ECO:0000259" key="7">
    <source>
        <dbReference type="Pfam" id="PF00345"/>
    </source>
</evidence>
<reference evidence="9 10" key="1">
    <citation type="submission" date="2015-02" db="EMBL/GenBank/DDBJ databases">
        <title>Whole genome shotgun sequencing of cultured foodborne pathogen.</title>
        <authorList>
            <person name="Timme R."/>
            <person name="Allard M.W."/>
            <person name="Strain E."/>
            <person name="Evans P.S."/>
            <person name="Brown E."/>
        </authorList>
    </citation>
    <scope>NUCLEOTIDE SEQUENCE [LARGE SCALE GENOMIC DNA]</scope>
    <source>
        <strain evidence="9 10">GCSL-TSO-24</strain>
    </source>
</reference>
<accession>A0A0D8L891</accession>
<dbReference type="GO" id="GO:0071555">
    <property type="term" value="P:cell wall organization"/>
    <property type="evidence" value="ECO:0007669"/>
    <property type="project" value="InterPro"/>
</dbReference>
<dbReference type="SUPFAM" id="SSF49354">
    <property type="entry name" value="PapD-like"/>
    <property type="match status" value="1"/>
</dbReference>
<evidence type="ECO:0000256" key="4">
    <source>
        <dbReference type="ARBA" id="ARBA00022764"/>
    </source>
</evidence>
<dbReference type="Proteomes" id="UP000032582">
    <property type="component" value="Unassembled WGS sequence"/>
</dbReference>
<comment type="subcellular location">
    <subcellularLocation>
        <location evidence="1">Periplasm</location>
    </subcellularLocation>
</comment>
<dbReference type="PRINTS" id="PR00969">
    <property type="entry name" value="CHAPERONPILI"/>
</dbReference>
<feature type="chain" id="PRO_5002332288" evidence="6">
    <location>
        <begin position="23"/>
        <end position="227"/>
    </location>
</feature>
<dbReference type="SUPFAM" id="SSF49584">
    <property type="entry name" value="Periplasmic chaperone C-domain"/>
    <property type="match status" value="1"/>
</dbReference>
<sequence>MFTKKNILSASLFFLFTVNSYAGFGLETTRLVYNEKNKSEGVVAFNTDKNRNYLLQSWIEDANGNVSPDFVTTPPLLKLRAEQKNTLQITKVTGMPADRETLYWLNVKFVAPSNEDQENVLRYSMTNKIKVIYRPDSLPGKNLDPAAEKLVWKAGGRTVTVKNPTPYYINISGIRINQRDVPFTQGYFAPFSDTAVALPSPAVRNAPVSVMYINDYGKSIEKQFLLQ</sequence>
<evidence type="ECO:0000256" key="2">
    <source>
        <dbReference type="ARBA" id="ARBA00007399"/>
    </source>
</evidence>
<keyword evidence="4" id="KW-0574">Periplasm</keyword>
<dbReference type="PANTHER" id="PTHR30251">
    <property type="entry name" value="PILUS ASSEMBLY CHAPERONE"/>
    <property type="match status" value="1"/>
</dbReference>
<proteinExistence type="inferred from homology"/>
<feature type="domain" description="Pili assembly chaperone N-terminal" evidence="7">
    <location>
        <begin position="24"/>
        <end position="138"/>
    </location>
</feature>
<dbReference type="Pfam" id="PF02753">
    <property type="entry name" value="PapD_C"/>
    <property type="match status" value="1"/>
</dbReference>
<dbReference type="Pfam" id="PF00345">
    <property type="entry name" value="PapD_N"/>
    <property type="match status" value="1"/>
</dbReference>
<feature type="domain" description="Pili assembly chaperone C-terminal" evidence="8">
    <location>
        <begin position="161"/>
        <end position="219"/>
    </location>
</feature>
<comment type="similarity">
    <text evidence="2">Belongs to the periplasmic pilus chaperone family.</text>
</comment>
<dbReference type="InterPro" id="IPR013783">
    <property type="entry name" value="Ig-like_fold"/>
</dbReference>
<evidence type="ECO:0000259" key="8">
    <source>
        <dbReference type="Pfam" id="PF02753"/>
    </source>
</evidence>
<evidence type="ECO:0000313" key="9">
    <source>
        <dbReference type="EMBL" id="KJF77979.1"/>
    </source>
</evidence>
<dbReference type="InterPro" id="IPR008962">
    <property type="entry name" value="PapD-like_sf"/>
</dbReference>
<evidence type="ECO:0000313" key="10">
    <source>
        <dbReference type="Proteomes" id="UP000032582"/>
    </source>
</evidence>
<keyword evidence="3 6" id="KW-0732">Signal</keyword>
<dbReference type="InterPro" id="IPR016147">
    <property type="entry name" value="Pili_assmbl_chaperone_N"/>
</dbReference>
<evidence type="ECO:0000256" key="6">
    <source>
        <dbReference type="SAM" id="SignalP"/>
    </source>
</evidence>
<evidence type="ECO:0000256" key="1">
    <source>
        <dbReference type="ARBA" id="ARBA00004418"/>
    </source>
</evidence>
<gene>
    <name evidence="9" type="ORF">UA45_09160</name>
</gene>
<dbReference type="InterPro" id="IPR016148">
    <property type="entry name" value="Pili_assmbl_chaperone_C"/>
</dbReference>
<comment type="caution">
    <text evidence="9">The sequence shown here is derived from an EMBL/GenBank/DDBJ whole genome shotgun (WGS) entry which is preliminary data.</text>
</comment>
<dbReference type="InterPro" id="IPR001829">
    <property type="entry name" value="Pili_assmbl_chaperone_bac"/>
</dbReference>
<dbReference type="PANTHER" id="PTHR30251:SF2">
    <property type="entry name" value="FIMBRIAL CHAPERONE YADV-RELATED"/>
    <property type="match status" value="1"/>
</dbReference>
<evidence type="ECO:0000256" key="3">
    <source>
        <dbReference type="ARBA" id="ARBA00022729"/>
    </source>
</evidence>
<keyword evidence="5" id="KW-0143">Chaperone</keyword>
<organism evidence="9 10">
    <name type="scientific">Morganella morganii</name>
    <name type="common">Proteus morganii</name>
    <dbReference type="NCBI Taxonomy" id="582"/>
    <lineage>
        <taxon>Bacteria</taxon>
        <taxon>Pseudomonadati</taxon>
        <taxon>Pseudomonadota</taxon>
        <taxon>Gammaproteobacteria</taxon>
        <taxon>Enterobacterales</taxon>
        <taxon>Morganellaceae</taxon>
        <taxon>Morganella</taxon>
    </lineage>
</organism>
<dbReference type="GO" id="GO:0030288">
    <property type="term" value="C:outer membrane-bounded periplasmic space"/>
    <property type="evidence" value="ECO:0007669"/>
    <property type="project" value="InterPro"/>
</dbReference>
<dbReference type="PATRIC" id="fig|582.24.peg.2846"/>
<feature type="signal peptide" evidence="6">
    <location>
        <begin position="1"/>
        <end position="22"/>
    </location>
</feature>
<name>A0A0D8L891_MORMO</name>
<dbReference type="InterPro" id="IPR050643">
    <property type="entry name" value="Periplasmic_pilus_chap"/>
</dbReference>